<comment type="caution">
    <text evidence="10">The sequence shown here is derived from an EMBL/GenBank/DDBJ whole genome shotgun (WGS) entry which is preliminary data.</text>
</comment>
<dbReference type="SUPFAM" id="SSF51338">
    <property type="entry name" value="Composite domain of metallo-dependent hydrolases"/>
    <property type="match status" value="1"/>
</dbReference>
<reference evidence="10 11" key="1">
    <citation type="submission" date="2015-08" db="EMBL/GenBank/DDBJ databases">
        <title>Antibacterial properties of a collection of Vibrionaceae strains.</title>
        <authorList>
            <person name="Giubergia S."/>
        </authorList>
    </citation>
    <scope>NUCLEOTIDE SEQUENCE [LARGE SCALE GENOMIC DNA]</scope>
    <source>
        <strain evidence="10 11">S0821</strain>
    </source>
</reference>
<dbReference type="InParanoid" id="A0A0Q2RU38"/>
<dbReference type="InterPro" id="IPR011059">
    <property type="entry name" value="Metal-dep_hydrolase_composite"/>
</dbReference>
<dbReference type="RefSeq" id="WP_055465283.1">
    <property type="nucleotide sequence ID" value="NZ_LKHS01000002.1"/>
</dbReference>
<protein>
    <recommendedName>
        <fullName evidence="3 7">Guanine deaminase</fullName>
        <shortName evidence="8">Guanase</shortName>
        <ecNumber evidence="3 7">3.5.4.3</ecNumber>
    </recommendedName>
    <alternativeName>
        <fullName evidence="8">Guanine aminohydrolase</fullName>
    </alternativeName>
</protein>
<keyword evidence="5 8" id="KW-0378">Hydrolase</keyword>
<dbReference type="GO" id="GO:0005829">
    <property type="term" value="C:cytosol"/>
    <property type="evidence" value="ECO:0007669"/>
    <property type="project" value="TreeGrafter"/>
</dbReference>
<evidence type="ECO:0000313" key="11">
    <source>
        <dbReference type="Proteomes" id="UP000051221"/>
    </source>
</evidence>
<keyword evidence="11" id="KW-1185">Reference proteome</keyword>
<dbReference type="NCBIfam" id="NF006679">
    <property type="entry name" value="PRK09228.1"/>
    <property type="match status" value="1"/>
</dbReference>
<evidence type="ECO:0000256" key="6">
    <source>
        <dbReference type="ARBA" id="ARBA00022833"/>
    </source>
</evidence>
<dbReference type="FunFam" id="3.20.20.140:FF:000022">
    <property type="entry name" value="Guanine deaminase"/>
    <property type="match status" value="1"/>
</dbReference>
<comment type="pathway">
    <text evidence="1 8">Purine metabolism; guanine degradation; xanthine from guanine: step 1/1.</text>
</comment>
<dbReference type="NCBIfam" id="TIGR02967">
    <property type="entry name" value="guan_deamin"/>
    <property type="match status" value="1"/>
</dbReference>
<comment type="function">
    <text evidence="8">Catalyzes the hydrolytic deamination of guanine, producing xanthine and ammonia.</text>
</comment>
<dbReference type="EC" id="3.5.4.3" evidence="3 7"/>
<feature type="domain" description="Amidohydrolase-related" evidence="9">
    <location>
        <begin position="75"/>
        <end position="436"/>
    </location>
</feature>
<evidence type="ECO:0000256" key="4">
    <source>
        <dbReference type="ARBA" id="ARBA00022723"/>
    </source>
</evidence>
<dbReference type="AlphaFoldDB" id="A0A0Q2RU38"/>
<dbReference type="InterPro" id="IPR032466">
    <property type="entry name" value="Metal_Hydrolase"/>
</dbReference>
<dbReference type="FunCoup" id="A0A0Q2RU38">
    <property type="interactions" value="491"/>
</dbReference>
<evidence type="ECO:0000313" key="10">
    <source>
        <dbReference type="EMBL" id="KQH87614.1"/>
    </source>
</evidence>
<evidence type="ECO:0000256" key="2">
    <source>
        <dbReference type="ARBA" id="ARBA00006745"/>
    </source>
</evidence>
<comment type="catalytic activity">
    <reaction evidence="8">
        <text>guanine + H2O + H(+) = xanthine + NH4(+)</text>
        <dbReference type="Rhea" id="RHEA:14665"/>
        <dbReference type="ChEBI" id="CHEBI:15377"/>
        <dbReference type="ChEBI" id="CHEBI:15378"/>
        <dbReference type="ChEBI" id="CHEBI:16235"/>
        <dbReference type="ChEBI" id="CHEBI:17712"/>
        <dbReference type="ChEBI" id="CHEBI:28938"/>
        <dbReference type="EC" id="3.5.4.3"/>
    </reaction>
</comment>
<proteinExistence type="inferred from homology"/>
<sequence length="460" mass="51422">MVKDNSAWQVHRGSILHFPKVTLSPKDNYEYWNDGVLVIEHGRIRHVGDAKAFFTVSANKALLIQGNVVQHRGLLIPGMIDSHVHFPQVEIIASYGKQLLDWLNTYTFPTELRFSNYDYAKVQAQFFLQQLFAHGTTTASVYATVHPQSVDAFFEAAEQYDARMVCGKVMMDRFCPDALQDTPESSYRDSKALIERWHNQGRALYAITPRFAPTSTPQQLAKAGQLADEHPDTFIQTHLSENINEVAWVKELYPHDDDYLGVYERNHLVRDRALFGHAIHLSEREQQTLASSGASIAFCPSSNLFLGSGLFPYDKAKDAGIPVSIASDVGGGTSLSLLRNQADAYKICQLQGVSLDAFESLYLCTQGAAASMGLDHLIGNVNIGTEADFIELDLTAFPMLKQRTLRCQDLSEQLFALITLGDERVIERTYVHGKLVYQKDMVLCGHNSTNGLRYSSNGFM</sequence>
<dbReference type="SUPFAM" id="SSF51556">
    <property type="entry name" value="Metallo-dependent hydrolases"/>
    <property type="match status" value="1"/>
</dbReference>
<dbReference type="InterPro" id="IPR051607">
    <property type="entry name" value="Metallo-dep_hydrolases"/>
</dbReference>
<accession>A0A0Q2RU38</accession>
<dbReference type="PANTHER" id="PTHR11271:SF6">
    <property type="entry name" value="GUANINE DEAMINASE"/>
    <property type="match status" value="1"/>
</dbReference>
<evidence type="ECO:0000256" key="7">
    <source>
        <dbReference type="NCBIfam" id="TIGR02967"/>
    </source>
</evidence>
<dbReference type="Pfam" id="PF01979">
    <property type="entry name" value="Amidohydro_1"/>
    <property type="match status" value="1"/>
</dbReference>
<gene>
    <name evidence="10" type="ORF">AMR76_03265</name>
</gene>
<comment type="cofactor">
    <cofactor evidence="8">
        <name>Zn(2+)</name>
        <dbReference type="ChEBI" id="CHEBI:29105"/>
    </cofactor>
    <text evidence="8">Binds 1 zinc ion per subunit.</text>
</comment>
<comment type="similarity">
    <text evidence="2 8">Belongs to the metallo-dependent hydrolases superfamily. ATZ/TRZ family.</text>
</comment>
<dbReference type="InterPro" id="IPR006680">
    <property type="entry name" value="Amidohydro-rel"/>
</dbReference>
<evidence type="ECO:0000256" key="8">
    <source>
        <dbReference type="RuleBase" id="RU366009"/>
    </source>
</evidence>
<keyword evidence="6 8" id="KW-0862">Zinc</keyword>
<organism evidence="10 11">
    <name type="scientific">Vibrio furnissii</name>
    <dbReference type="NCBI Taxonomy" id="29494"/>
    <lineage>
        <taxon>Bacteria</taxon>
        <taxon>Pseudomonadati</taxon>
        <taxon>Pseudomonadota</taxon>
        <taxon>Gammaproteobacteria</taxon>
        <taxon>Vibrionales</taxon>
        <taxon>Vibrionaceae</taxon>
        <taxon>Vibrio</taxon>
    </lineage>
</organism>
<dbReference type="Gene3D" id="2.30.40.10">
    <property type="entry name" value="Urease, subunit C, domain 1"/>
    <property type="match status" value="1"/>
</dbReference>
<dbReference type="PANTHER" id="PTHR11271">
    <property type="entry name" value="GUANINE DEAMINASE"/>
    <property type="match status" value="1"/>
</dbReference>
<keyword evidence="4 8" id="KW-0479">Metal-binding</keyword>
<name>A0A0Q2RU38_VIBFU</name>
<dbReference type="InterPro" id="IPR014311">
    <property type="entry name" value="Guanine_deaminase"/>
</dbReference>
<dbReference type="Proteomes" id="UP000051221">
    <property type="component" value="Unassembled WGS sequence"/>
</dbReference>
<dbReference type="Gene3D" id="3.20.20.140">
    <property type="entry name" value="Metal-dependent hydrolases"/>
    <property type="match status" value="1"/>
</dbReference>
<evidence type="ECO:0000256" key="5">
    <source>
        <dbReference type="ARBA" id="ARBA00022801"/>
    </source>
</evidence>
<dbReference type="UniPathway" id="UPA00603">
    <property type="reaction ID" value="UER00660"/>
</dbReference>
<dbReference type="EMBL" id="LKHS01000002">
    <property type="protein sequence ID" value="KQH87614.1"/>
    <property type="molecule type" value="Genomic_DNA"/>
</dbReference>
<dbReference type="GO" id="GO:0008892">
    <property type="term" value="F:guanine deaminase activity"/>
    <property type="evidence" value="ECO:0007669"/>
    <property type="project" value="UniProtKB-UniRule"/>
</dbReference>
<dbReference type="GO" id="GO:0006147">
    <property type="term" value="P:guanine catabolic process"/>
    <property type="evidence" value="ECO:0007669"/>
    <property type="project" value="UniProtKB-UniRule"/>
</dbReference>
<evidence type="ECO:0000259" key="9">
    <source>
        <dbReference type="Pfam" id="PF01979"/>
    </source>
</evidence>
<evidence type="ECO:0000256" key="3">
    <source>
        <dbReference type="ARBA" id="ARBA00012781"/>
    </source>
</evidence>
<evidence type="ECO:0000256" key="1">
    <source>
        <dbReference type="ARBA" id="ARBA00004984"/>
    </source>
</evidence>
<dbReference type="GO" id="GO:0008270">
    <property type="term" value="F:zinc ion binding"/>
    <property type="evidence" value="ECO:0007669"/>
    <property type="project" value="UniProtKB-UniRule"/>
</dbReference>